<evidence type="ECO:0000313" key="12">
    <source>
        <dbReference type="EMBL" id="KAI7839608.1"/>
    </source>
</evidence>
<dbReference type="SUPFAM" id="SSF52540">
    <property type="entry name" value="P-loop containing nucleoside triphosphate hydrolases"/>
    <property type="match status" value="1"/>
</dbReference>
<dbReference type="Pfam" id="PF00784">
    <property type="entry name" value="MyTH4"/>
    <property type="match status" value="1"/>
</dbReference>
<dbReference type="SMART" id="SM00129">
    <property type="entry name" value="KISc"/>
    <property type="match status" value="1"/>
</dbReference>
<dbReference type="InterPro" id="IPR036961">
    <property type="entry name" value="Kinesin_motor_dom_sf"/>
</dbReference>
<feature type="coiled-coil region" evidence="7">
    <location>
        <begin position="589"/>
        <end position="630"/>
    </location>
</feature>
<dbReference type="InterPro" id="IPR054708">
    <property type="entry name" value="MTPAP-like_central"/>
</dbReference>
<dbReference type="GO" id="GO:0005856">
    <property type="term" value="C:cytoskeleton"/>
    <property type="evidence" value="ECO:0007669"/>
    <property type="project" value="InterPro"/>
</dbReference>
<dbReference type="InterPro" id="IPR043519">
    <property type="entry name" value="NT_sf"/>
</dbReference>
<evidence type="ECO:0000256" key="3">
    <source>
        <dbReference type="ARBA" id="ARBA00022741"/>
    </source>
</evidence>
<feature type="domain" description="MyTH4" evidence="11">
    <location>
        <begin position="90"/>
        <end position="245"/>
    </location>
</feature>
<evidence type="ECO:0000259" key="11">
    <source>
        <dbReference type="PROSITE" id="PS51016"/>
    </source>
</evidence>
<dbReference type="FunFam" id="3.40.850.10:FF:000041">
    <property type="entry name" value="Kinesin-like calmodulin-binding protein"/>
    <property type="match status" value="1"/>
</dbReference>
<dbReference type="PROSITE" id="PS50067">
    <property type="entry name" value="KINESIN_MOTOR_2"/>
    <property type="match status" value="1"/>
</dbReference>
<feature type="compositionally biased region" description="Low complexity" evidence="8">
    <location>
        <begin position="1643"/>
        <end position="1652"/>
    </location>
</feature>
<keyword evidence="5 6" id="KW-0505">Motor protein</keyword>
<dbReference type="InterPro" id="IPR000299">
    <property type="entry name" value="FERM_domain"/>
</dbReference>
<gene>
    <name evidence="12" type="ORF">COHA_006675</name>
</gene>
<dbReference type="GO" id="GO:0003777">
    <property type="term" value="F:microtubule motor activity"/>
    <property type="evidence" value="ECO:0007669"/>
    <property type="project" value="InterPro"/>
</dbReference>
<dbReference type="Pfam" id="PF00225">
    <property type="entry name" value="Kinesin"/>
    <property type="match status" value="1"/>
</dbReference>
<dbReference type="Pfam" id="PF00373">
    <property type="entry name" value="FERM_M"/>
    <property type="match status" value="1"/>
</dbReference>
<keyword evidence="4 6" id="KW-0067">ATP-binding</keyword>
<comment type="similarity">
    <text evidence="6">Belongs to the TRAFAC class myosin-kinesin ATPase superfamily. Kinesin family.</text>
</comment>
<feature type="binding site" evidence="6">
    <location>
        <begin position="884"/>
        <end position="891"/>
    </location>
    <ligand>
        <name>ATP</name>
        <dbReference type="ChEBI" id="CHEBI:30616"/>
    </ligand>
</feature>
<protein>
    <submittedName>
        <fullName evidence="12">Uncharacterized protein</fullName>
    </submittedName>
</protein>
<name>A0AAD5DNG8_9CHLO</name>
<dbReference type="PANTHER" id="PTHR47972">
    <property type="entry name" value="KINESIN-LIKE PROTEIN KLP-3"/>
    <property type="match status" value="1"/>
</dbReference>
<organism evidence="12 13">
    <name type="scientific">Chlorella ohadii</name>
    <dbReference type="NCBI Taxonomy" id="2649997"/>
    <lineage>
        <taxon>Eukaryota</taxon>
        <taxon>Viridiplantae</taxon>
        <taxon>Chlorophyta</taxon>
        <taxon>core chlorophytes</taxon>
        <taxon>Trebouxiophyceae</taxon>
        <taxon>Chlorellales</taxon>
        <taxon>Chlorellaceae</taxon>
        <taxon>Chlorella clade</taxon>
        <taxon>Chlorella</taxon>
    </lineage>
</organism>
<dbReference type="PROSITE" id="PS51016">
    <property type="entry name" value="MYTH4"/>
    <property type="match status" value="1"/>
</dbReference>
<evidence type="ECO:0000256" key="1">
    <source>
        <dbReference type="ARBA" id="ARBA00004496"/>
    </source>
</evidence>
<dbReference type="InterPro" id="IPR019749">
    <property type="entry name" value="Band_41_domain"/>
</dbReference>
<dbReference type="Proteomes" id="UP001205105">
    <property type="component" value="Unassembled WGS sequence"/>
</dbReference>
<comment type="subcellular location">
    <subcellularLocation>
        <location evidence="1">Cytoplasm</location>
    </subcellularLocation>
</comment>
<dbReference type="Pfam" id="PF22600">
    <property type="entry name" value="MTPAP-like_central"/>
    <property type="match status" value="1"/>
</dbReference>
<feature type="region of interest" description="Disordered" evidence="8">
    <location>
        <begin position="1"/>
        <end position="78"/>
    </location>
</feature>
<dbReference type="Gene3D" id="1.20.80.10">
    <property type="match status" value="1"/>
</dbReference>
<dbReference type="Gene3D" id="3.40.850.10">
    <property type="entry name" value="Kinesin motor domain"/>
    <property type="match status" value="1"/>
</dbReference>
<comment type="caution">
    <text evidence="12">The sequence shown here is derived from an EMBL/GenBank/DDBJ whole genome shotgun (WGS) entry which is preliminary data.</text>
</comment>
<dbReference type="InterPro" id="IPR019821">
    <property type="entry name" value="Kinesin_motor_CS"/>
</dbReference>
<dbReference type="PANTHER" id="PTHR47972:SF16">
    <property type="entry name" value="KINESIN-LIKE PROTEIN"/>
    <property type="match status" value="1"/>
</dbReference>
<dbReference type="InterPro" id="IPR027640">
    <property type="entry name" value="Kinesin-like_fam"/>
</dbReference>
<sequence>MEHSGENGFGHREPATPSTKGAGFSDVRSPALEGLDSHSERFQLDAFNQARRSGGPKMGRFLSFGRSPKPSASETPATPENLQLDELLLFSEDSLPVSLLKHNPDNQSRALKMFQSVLQYMGVHGEMLGAMQALELAQKLLHQGLKRVELRDELYMQLVKQTRGNPNPAARAKAWQLFYLTAATMPPSKDFMGLVSEYVHACAHDEEEVADVRDLATKTWHAMKRTAKAGQRRTLPDMQEIDALFKGHKQNCVVYFLDETFEELQYDASTTVMEAVEQLASQIKLENYQTFSLFMVHKGKASDEIGVPPTDEHVLCDDNRFIADIMYEFKQAKSKGATGAKLLFKKRMFRETDETVTEPQFVNLSYIQAQHDYLQGQYPVIREDAAQMCALQMQAEHGPTLASDSAGFEAALEKYMVKQILTSRPRQEWLADVAARYRALSQFSKDDARVQYLRIIRSLPYGNSIFFTVKRIEDPIGLLPPKLILGINKRGVHFFRPVPKEYLHSAELRDIMQFGSSSQAVFFKMRVAGVLHIFQFETKQGEDICMALQTHINDIMMKRYSKAKAAQDGGADLAAAGGGDFGPKYQAHVGELQRQLDEARVALEAKDEQLSGLQEERQALADELAVLKGMGGGSGVAAGAAAAELAALNLSGGDEAAMKAIEQRISAVLAEKAAMEQKLARMEANYKAEIEALKAGGATAGAAAVATAEAVRQKETKINELIEELGNKELLLSEAQSQLAATSTFRKELEELREMKEDVERREKAQAEVISQQAKRLEELDSLYRDEAIMRKKIFNQMEDMKGKIRVYCRVRPVLKMELDRGQTEAVMIPDELTIGLNWKGQKREWSFDSVFGPNTHQDKVFEDTKHLIQSAVDGYNVCIFAYGQTGSGKTFTIYGNDQMPGLTPRGVSELYHVMDRDSGKCSFRISCYMLELYCDDLADLLAEHKKGDKLHKAPKLEIKKDPKGVVTVPGATVVDNISSARELMDVIEAGLARRRVSSTQMNRESSRSHLIITVCIESTNLQTQNVARGKLSFVDLAGSERVKKSGSVGEQLKEAQAINKSLSALGNVISALATEQGHVPYRDHKLTMLMSDSIGGTAKTLMFVNVSPVDANLDETQNSLQYAQRVSTIRNDVSKNENSVELLKLRKQWQVTEQRLRHRPCMGWGGDPTPRNRTWVVRTELPKRMKMRADLYGTRFAVDLRAFKGEHDEYSSDDKWFGDVVYAVQLGLQEFVHGCDASTDALHSLENGLRALCKALTPTSNTAASRWQALQNVQDALERIGDVVPFGSWVAGLHTPSGDLDLSFEGCLSWKWQGDSGSGWADELNKKHTKSVLKILNARVPLLKFTEASSGLACDLTVGGSSSLFKSVLLGQLAAADWRVGALVRLVKAWARQQGINSAGDGTLSSHALTLMVVWHLQMRSPAVLPPINQLFAGAERPLQDGKEPRMSQLQGSGQRLRNMQATDNCETLVELLASFFSTWHALLGACLESSRNRWVAASTWNGGYIINHSKSFSSSIFSLEEPTDFSDNVARSVRSKAKAALVVDAFALAEELMQEAMGFPGGVRPALRMLFGNSLCRSSGGLGRLNAAFVQPVRIVPMEVPASLHKYVNSRILPIPATVDHEQPRSWDSSENESATSEPVYYSSDSDYYY</sequence>
<dbReference type="CDD" id="cd14473">
    <property type="entry name" value="FERM_B-lobe"/>
    <property type="match status" value="1"/>
</dbReference>
<dbReference type="Gene3D" id="1.10.1410.10">
    <property type="match status" value="1"/>
</dbReference>
<feature type="domain" description="Kinesin motor" evidence="10">
    <location>
        <begin position="804"/>
        <end position="1130"/>
    </location>
</feature>
<evidence type="ECO:0000256" key="7">
    <source>
        <dbReference type="SAM" id="Coils"/>
    </source>
</evidence>
<dbReference type="PRINTS" id="PR00380">
    <property type="entry name" value="KINESINHEAVY"/>
</dbReference>
<dbReference type="SMART" id="SM00139">
    <property type="entry name" value="MyTH4"/>
    <property type="match status" value="1"/>
</dbReference>
<keyword evidence="13" id="KW-1185">Reference proteome</keyword>
<dbReference type="Gene3D" id="3.10.20.90">
    <property type="entry name" value="Phosphatidylinositol 3-kinase Catalytic Subunit, Chain A, domain 1"/>
    <property type="match status" value="1"/>
</dbReference>
<dbReference type="InterPro" id="IPR014352">
    <property type="entry name" value="FERM/acyl-CoA-bd_prot_sf"/>
</dbReference>
<dbReference type="SUPFAM" id="SSF50729">
    <property type="entry name" value="PH domain-like"/>
    <property type="match status" value="1"/>
</dbReference>
<dbReference type="SUPFAM" id="SSF81631">
    <property type="entry name" value="PAP/OAS1 substrate-binding domain"/>
    <property type="match status" value="1"/>
</dbReference>
<proteinExistence type="inferred from homology"/>
<dbReference type="GO" id="GO:0005737">
    <property type="term" value="C:cytoplasm"/>
    <property type="evidence" value="ECO:0007669"/>
    <property type="project" value="UniProtKB-SubCell"/>
</dbReference>
<evidence type="ECO:0000256" key="8">
    <source>
        <dbReference type="SAM" id="MobiDB-lite"/>
    </source>
</evidence>
<evidence type="ECO:0000259" key="9">
    <source>
        <dbReference type="PROSITE" id="PS50057"/>
    </source>
</evidence>
<dbReference type="SUPFAM" id="SSF47031">
    <property type="entry name" value="Second domain of FERM"/>
    <property type="match status" value="1"/>
</dbReference>
<keyword evidence="7" id="KW-0175">Coiled coil</keyword>
<dbReference type="InterPro" id="IPR027417">
    <property type="entry name" value="P-loop_NTPase"/>
</dbReference>
<evidence type="ECO:0000256" key="4">
    <source>
        <dbReference type="ARBA" id="ARBA00022840"/>
    </source>
</evidence>
<dbReference type="Pfam" id="PF02174">
    <property type="entry name" value="IRS"/>
    <property type="match status" value="1"/>
</dbReference>
<evidence type="ECO:0000256" key="2">
    <source>
        <dbReference type="ARBA" id="ARBA00022490"/>
    </source>
</evidence>
<dbReference type="Gene3D" id="1.25.40.530">
    <property type="entry name" value="MyTH4 domain"/>
    <property type="match status" value="1"/>
</dbReference>
<dbReference type="InterPro" id="IPR000857">
    <property type="entry name" value="MyTH4_dom"/>
</dbReference>
<dbReference type="Gene3D" id="3.30.460.10">
    <property type="entry name" value="Beta Polymerase, domain 2"/>
    <property type="match status" value="1"/>
</dbReference>
<dbReference type="CDD" id="cd13200">
    <property type="entry name" value="FERM_C_KCBP"/>
    <property type="match status" value="1"/>
</dbReference>
<feature type="coiled-coil region" evidence="7">
    <location>
        <begin position="658"/>
        <end position="780"/>
    </location>
</feature>
<dbReference type="InterPro" id="IPR019748">
    <property type="entry name" value="FERM_central"/>
</dbReference>
<dbReference type="CDD" id="cd01366">
    <property type="entry name" value="KISc_C_terminal"/>
    <property type="match status" value="1"/>
</dbReference>
<feature type="domain" description="FERM" evidence="9">
    <location>
        <begin position="250"/>
        <end position="560"/>
    </location>
</feature>
<dbReference type="Pfam" id="PF21989">
    <property type="entry name" value="RA_2"/>
    <property type="match status" value="1"/>
</dbReference>
<feature type="compositionally biased region" description="Basic and acidic residues" evidence="8">
    <location>
        <begin position="1"/>
        <end position="14"/>
    </location>
</feature>
<dbReference type="SMART" id="SM00295">
    <property type="entry name" value="B41"/>
    <property type="match status" value="1"/>
</dbReference>
<dbReference type="PROSITE" id="PS50057">
    <property type="entry name" value="FERM_3"/>
    <property type="match status" value="1"/>
</dbReference>
<dbReference type="EMBL" id="JADXDR010000097">
    <property type="protein sequence ID" value="KAI7839608.1"/>
    <property type="molecule type" value="Genomic_DNA"/>
</dbReference>
<dbReference type="CDD" id="cd05402">
    <property type="entry name" value="NT_PAP_TUTase"/>
    <property type="match status" value="1"/>
</dbReference>
<dbReference type="GO" id="GO:0007018">
    <property type="term" value="P:microtubule-based movement"/>
    <property type="evidence" value="ECO:0007669"/>
    <property type="project" value="InterPro"/>
</dbReference>
<evidence type="ECO:0000256" key="5">
    <source>
        <dbReference type="ARBA" id="ARBA00023175"/>
    </source>
</evidence>
<dbReference type="GO" id="GO:0008017">
    <property type="term" value="F:microtubule binding"/>
    <property type="evidence" value="ECO:0007669"/>
    <property type="project" value="InterPro"/>
</dbReference>
<dbReference type="InterPro" id="IPR035963">
    <property type="entry name" value="FERM_2"/>
</dbReference>
<feature type="region of interest" description="Disordered" evidence="8">
    <location>
        <begin position="1622"/>
        <end position="1652"/>
    </location>
</feature>
<accession>A0AAD5DNG8</accession>
<feature type="compositionally biased region" description="Polar residues" evidence="8">
    <location>
        <begin position="1628"/>
        <end position="1639"/>
    </location>
</feature>
<dbReference type="InterPro" id="IPR011993">
    <property type="entry name" value="PH-like_dom_sf"/>
</dbReference>
<dbReference type="InterPro" id="IPR001752">
    <property type="entry name" value="Kinesin_motor_dom"/>
</dbReference>
<evidence type="ECO:0000313" key="13">
    <source>
        <dbReference type="Proteomes" id="UP001205105"/>
    </source>
</evidence>
<evidence type="ECO:0000259" key="10">
    <source>
        <dbReference type="PROSITE" id="PS50067"/>
    </source>
</evidence>
<dbReference type="GO" id="GO:0005524">
    <property type="term" value="F:ATP binding"/>
    <property type="evidence" value="ECO:0007669"/>
    <property type="project" value="UniProtKB-UniRule"/>
</dbReference>
<evidence type="ECO:0000256" key="6">
    <source>
        <dbReference type="PROSITE-ProRule" id="PRU00283"/>
    </source>
</evidence>
<keyword evidence="3 6" id="KW-0547">Nucleotide-binding</keyword>
<reference evidence="12" key="1">
    <citation type="submission" date="2020-11" db="EMBL/GenBank/DDBJ databases">
        <title>Chlorella ohadii genome sequencing and assembly.</title>
        <authorList>
            <person name="Murik O."/>
            <person name="Treves H."/>
            <person name="Kedem I."/>
            <person name="Shotland Y."/>
            <person name="Kaplan A."/>
        </authorList>
    </citation>
    <scope>NUCLEOTIDE SEQUENCE</scope>
    <source>
        <strain evidence="12">1</strain>
    </source>
</reference>
<dbReference type="Gene3D" id="2.30.29.30">
    <property type="entry name" value="Pleckstrin-homology domain (PH domain)/Phosphotyrosine-binding domain (PTB)"/>
    <property type="match status" value="1"/>
</dbReference>
<dbReference type="InterPro" id="IPR002404">
    <property type="entry name" value="IRS_PTB"/>
</dbReference>
<keyword evidence="2" id="KW-0963">Cytoplasm</keyword>
<dbReference type="InterPro" id="IPR038185">
    <property type="entry name" value="MyTH4_dom_sf"/>
</dbReference>
<dbReference type="PROSITE" id="PS00411">
    <property type="entry name" value="KINESIN_MOTOR_1"/>
    <property type="match status" value="1"/>
</dbReference>
<dbReference type="SUPFAM" id="SSF81301">
    <property type="entry name" value="Nucleotidyltransferase"/>
    <property type="match status" value="1"/>
</dbReference>